<evidence type="ECO:0000256" key="2">
    <source>
        <dbReference type="ARBA" id="ARBA00022759"/>
    </source>
</evidence>
<keyword evidence="4" id="KW-0051">Antiviral defense</keyword>
<proteinExistence type="predicted"/>
<reference evidence="6 7" key="1">
    <citation type="journal article" date="2019" name="Nat. Med.">
        <title>A library of human gut bacterial isolates paired with longitudinal multiomics data enables mechanistic microbiome research.</title>
        <authorList>
            <person name="Poyet M."/>
            <person name="Groussin M."/>
            <person name="Gibbons S.M."/>
            <person name="Avila-Pacheco J."/>
            <person name="Jiang X."/>
            <person name="Kearney S.M."/>
            <person name="Perrotta A.R."/>
            <person name="Berdy B."/>
            <person name="Zhao S."/>
            <person name="Lieberman T.D."/>
            <person name="Swanson P.K."/>
            <person name="Smith M."/>
            <person name="Roesemann S."/>
            <person name="Alexander J.E."/>
            <person name="Rich S.A."/>
            <person name="Livny J."/>
            <person name="Vlamakis H."/>
            <person name="Clish C."/>
            <person name="Bullock K."/>
            <person name="Deik A."/>
            <person name="Scott J."/>
            <person name="Pierce K.A."/>
            <person name="Xavier R.J."/>
            <person name="Alm E.J."/>
        </authorList>
    </citation>
    <scope>NUCLEOTIDE SEQUENCE [LARGE SCALE GENOMIC DNA]</scope>
    <source>
        <strain evidence="6 7">BIOML-A4</strain>
    </source>
</reference>
<keyword evidence="3" id="KW-0378">Hydrolase</keyword>
<accession>A0A6L8TGG9</accession>
<evidence type="ECO:0000256" key="4">
    <source>
        <dbReference type="ARBA" id="ARBA00023118"/>
    </source>
</evidence>
<dbReference type="GO" id="GO:0004519">
    <property type="term" value="F:endonuclease activity"/>
    <property type="evidence" value="ECO:0007669"/>
    <property type="project" value="UniProtKB-KW"/>
</dbReference>
<dbReference type="GO" id="GO:0051607">
    <property type="term" value="P:defense response to virus"/>
    <property type="evidence" value="ECO:0007669"/>
    <property type="project" value="UniProtKB-KW"/>
</dbReference>
<evidence type="ECO:0000313" key="7">
    <source>
        <dbReference type="Proteomes" id="UP000473323"/>
    </source>
</evidence>
<evidence type="ECO:0000259" key="5">
    <source>
        <dbReference type="Pfam" id="PF10040"/>
    </source>
</evidence>
<name>A0A6L8TGG9_9FIRM</name>
<dbReference type="Pfam" id="PF10040">
    <property type="entry name" value="CRISPR_Cas6"/>
    <property type="match status" value="1"/>
</dbReference>
<dbReference type="AlphaFoldDB" id="A0A6L8TGG9"/>
<dbReference type="EMBL" id="WWVT01000030">
    <property type="protein sequence ID" value="MZL63316.1"/>
    <property type="molecule type" value="Genomic_DNA"/>
</dbReference>
<keyword evidence="2" id="KW-0255">Endonuclease</keyword>
<evidence type="ECO:0000256" key="1">
    <source>
        <dbReference type="ARBA" id="ARBA00022722"/>
    </source>
</evidence>
<feature type="domain" description="CRISPR-associated protein Cas6 C-terminal" evidence="5">
    <location>
        <begin position="121"/>
        <end position="236"/>
    </location>
</feature>
<dbReference type="CDD" id="cd21141">
    <property type="entry name" value="Cas6_III-like"/>
    <property type="match status" value="1"/>
</dbReference>
<organism evidence="6 7">
    <name type="scientific">Blautia massiliensis</name>
    <name type="common">ex Durand et al. 2017</name>
    <dbReference type="NCBI Taxonomy" id="1737424"/>
    <lineage>
        <taxon>Bacteria</taxon>
        <taxon>Bacillati</taxon>
        <taxon>Bacillota</taxon>
        <taxon>Clostridia</taxon>
        <taxon>Lachnospirales</taxon>
        <taxon>Lachnospiraceae</taxon>
        <taxon>Blautia</taxon>
    </lineage>
</organism>
<dbReference type="Proteomes" id="UP000473323">
    <property type="component" value="Unassembled WGS sequence"/>
</dbReference>
<protein>
    <submittedName>
        <fullName evidence="6">CRISPR-associated endoribonuclease Cas6</fullName>
    </submittedName>
</protein>
<dbReference type="RefSeq" id="WP_161209958.1">
    <property type="nucleotide sequence ID" value="NZ_CAKXSV010000033.1"/>
</dbReference>
<dbReference type="NCBIfam" id="TIGR01877">
    <property type="entry name" value="cas_cas6"/>
    <property type="match status" value="1"/>
</dbReference>
<dbReference type="GO" id="GO:0016788">
    <property type="term" value="F:hydrolase activity, acting on ester bonds"/>
    <property type="evidence" value="ECO:0007669"/>
    <property type="project" value="InterPro"/>
</dbReference>
<comment type="caution">
    <text evidence="6">The sequence shown here is derived from an EMBL/GenBank/DDBJ whole genome shotgun (WGS) entry which is preliminary data.</text>
</comment>
<dbReference type="Gene3D" id="3.30.70.1900">
    <property type="match status" value="1"/>
</dbReference>
<dbReference type="InterPro" id="IPR019267">
    <property type="entry name" value="CRISPR-assoc_Cas6_C"/>
</dbReference>
<dbReference type="InterPro" id="IPR010156">
    <property type="entry name" value="CRISPR-assoc_prot_Cas6"/>
</dbReference>
<evidence type="ECO:0000313" key="6">
    <source>
        <dbReference type="EMBL" id="MZL63316.1"/>
    </source>
</evidence>
<gene>
    <name evidence="6" type="primary">cas6</name>
    <name evidence="6" type="ORF">GT694_14930</name>
</gene>
<evidence type="ECO:0000256" key="3">
    <source>
        <dbReference type="ARBA" id="ARBA00022801"/>
    </source>
</evidence>
<sequence>MYAELKVEFDSNEINFQQSSNLQGVLMENISSEYAEKLHGNQLNPYSQCILKEEGKTVWYLKTLNTEAYEMLLLPMTKLDTITLRKKNKTVNLLNKTVRIKEDKELIKEFYENKCSRYLELSFKTPTSFKRDGKYVIYPDLSLIYGSLMRKFSAASEEFNMYDEDTLEELVTQSEIVRYRLQTIPFPLEKTNITGFIGNICIHIKGPETMARYVRMLAKFGEFSGVGIKTGMGMGAMKYIRRNEDD</sequence>
<keyword evidence="1" id="KW-0540">Nuclease</keyword>